<protein>
    <submittedName>
        <fullName evidence="5">Mandelate racemase</fullName>
    </submittedName>
</protein>
<evidence type="ECO:0000256" key="1">
    <source>
        <dbReference type="ARBA" id="ARBA00001946"/>
    </source>
</evidence>
<evidence type="ECO:0000256" key="2">
    <source>
        <dbReference type="ARBA" id="ARBA00022723"/>
    </source>
</evidence>
<evidence type="ECO:0000259" key="4">
    <source>
        <dbReference type="SMART" id="SM00922"/>
    </source>
</evidence>
<dbReference type="RefSeq" id="WP_130650428.1">
    <property type="nucleotide sequence ID" value="NZ_BMHA01000012.1"/>
</dbReference>
<reference evidence="5" key="2">
    <citation type="submission" date="2020-09" db="EMBL/GenBank/DDBJ databases">
        <authorList>
            <person name="Sun Q."/>
            <person name="Zhou Y."/>
        </authorList>
    </citation>
    <scope>NUCLEOTIDE SEQUENCE</scope>
    <source>
        <strain evidence="5">CGMCC 1.14988</strain>
    </source>
</reference>
<dbReference type="PANTHER" id="PTHR13794:SF58">
    <property type="entry name" value="MITOCHONDRIAL ENOLASE SUPERFAMILY MEMBER 1"/>
    <property type="match status" value="1"/>
</dbReference>
<dbReference type="Gene3D" id="3.20.20.120">
    <property type="entry name" value="Enolase-like C-terminal domain"/>
    <property type="match status" value="1"/>
</dbReference>
<dbReference type="Pfam" id="PF02746">
    <property type="entry name" value="MR_MLE_N"/>
    <property type="match status" value="1"/>
</dbReference>
<comment type="cofactor">
    <cofactor evidence="1">
        <name>Mg(2+)</name>
        <dbReference type="ChEBI" id="CHEBI:18420"/>
    </cofactor>
</comment>
<dbReference type="InterPro" id="IPR036849">
    <property type="entry name" value="Enolase-like_C_sf"/>
</dbReference>
<evidence type="ECO:0000313" key="6">
    <source>
        <dbReference type="Proteomes" id="UP000650511"/>
    </source>
</evidence>
<evidence type="ECO:0000256" key="3">
    <source>
        <dbReference type="ARBA" id="ARBA00022842"/>
    </source>
</evidence>
<dbReference type="GO" id="GO:0000287">
    <property type="term" value="F:magnesium ion binding"/>
    <property type="evidence" value="ECO:0007669"/>
    <property type="project" value="TreeGrafter"/>
</dbReference>
<evidence type="ECO:0000313" key="5">
    <source>
        <dbReference type="EMBL" id="GGI08685.1"/>
    </source>
</evidence>
<name>A0A8J3EUZ9_9ACTN</name>
<dbReference type="Proteomes" id="UP000650511">
    <property type="component" value="Unassembled WGS sequence"/>
</dbReference>
<organism evidence="5 6">
    <name type="scientific">Egicoccus halophilus</name>
    <dbReference type="NCBI Taxonomy" id="1670830"/>
    <lineage>
        <taxon>Bacteria</taxon>
        <taxon>Bacillati</taxon>
        <taxon>Actinomycetota</taxon>
        <taxon>Nitriliruptoria</taxon>
        <taxon>Egicoccales</taxon>
        <taxon>Egicoccaceae</taxon>
        <taxon>Egicoccus</taxon>
    </lineage>
</organism>
<feature type="domain" description="Mandelate racemase/muconate lactonizing enzyme C-terminal" evidence="4">
    <location>
        <begin position="141"/>
        <end position="237"/>
    </location>
</feature>
<dbReference type="InterPro" id="IPR013342">
    <property type="entry name" value="Mandelate_racemase_C"/>
</dbReference>
<dbReference type="InterPro" id="IPR029017">
    <property type="entry name" value="Enolase-like_N"/>
</dbReference>
<dbReference type="GO" id="GO:0016052">
    <property type="term" value="P:carbohydrate catabolic process"/>
    <property type="evidence" value="ECO:0007669"/>
    <property type="project" value="TreeGrafter"/>
</dbReference>
<sequence>MTTITEVRASTLHTVRDPQFVWRRGMPGSGEISEVTVLSLHTDDGHVGYGTVSRGVIGQDLIERRFKDIALGADPLLKERLWHEVWEVDRVEEIPLYAHGVLDIALWDLTAKLAGRPLYELLGGAQRRVTAYASTATYPSIEAYLDVADQCLDLGFRDIKIHAWGDVREDAALAHALRSHVGDDIRLTYDASGGFTLDESRVLGRELHAAGFAVFEEPMREFNLWRYRRLREDLEIPVLAGETSDGIHWNIADFITSGAADIVRTSTFYKGGITGALRVSHLADAFGLNAEIHAAGLPNLHLACAVSNHMGYEIVVAEDPVKLLHPLSGPGYVEPPDVPGIGFPYTPEQLEADAVDHRVWTLD</sequence>
<dbReference type="InterPro" id="IPR013341">
    <property type="entry name" value="Mandelate_racemase_N_dom"/>
</dbReference>
<dbReference type="PANTHER" id="PTHR13794">
    <property type="entry name" value="ENOLASE SUPERFAMILY, MANDELATE RACEMASE"/>
    <property type="match status" value="1"/>
</dbReference>
<keyword evidence="3" id="KW-0460">Magnesium</keyword>
<dbReference type="EMBL" id="BMHA01000012">
    <property type="protein sequence ID" value="GGI08685.1"/>
    <property type="molecule type" value="Genomic_DNA"/>
</dbReference>
<proteinExistence type="predicted"/>
<dbReference type="SMART" id="SM00922">
    <property type="entry name" value="MR_MLE"/>
    <property type="match status" value="1"/>
</dbReference>
<keyword evidence="6" id="KW-1185">Reference proteome</keyword>
<comment type="caution">
    <text evidence="5">The sequence shown here is derived from an EMBL/GenBank/DDBJ whole genome shotgun (WGS) entry which is preliminary data.</text>
</comment>
<accession>A0A8J3EUZ9</accession>
<gene>
    <name evidence="5" type="ORF">GCM10011354_30330</name>
</gene>
<dbReference type="GO" id="GO:0016836">
    <property type="term" value="F:hydro-lyase activity"/>
    <property type="evidence" value="ECO:0007669"/>
    <property type="project" value="TreeGrafter"/>
</dbReference>
<keyword evidence="2" id="KW-0479">Metal-binding</keyword>
<reference evidence="5" key="1">
    <citation type="journal article" date="2014" name="Int. J. Syst. Evol. Microbiol.">
        <title>Complete genome sequence of Corynebacterium casei LMG S-19264T (=DSM 44701T), isolated from a smear-ripened cheese.</title>
        <authorList>
            <consortium name="US DOE Joint Genome Institute (JGI-PGF)"/>
            <person name="Walter F."/>
            <person name="Albersmeier A."/>
            <person name="Kalinowski J."/>
            <person name="Ruckert C."/>
        </authorList>
    </citation>
    <scope>NUCLEOTIDE SEQUENCE</scope>
    <source>
        <strain evidence="5">CGMCC 1.14988</strain>
    </source>
</reference>
<dbReference type="InterPro" id="IPR029065">
    <property type="entry name" value="Enolase_C-like"/>
</dbReference>
<dbReference type="OrthoDB" id="9796450at2"/>
<dbReference type="SFLD" id="SFLDS00001">
    <property type="entry name" value="Enolase"/>
    <property type="match status" value="1"/>
</dbReference>
<dbReference type="SUPFAM" id="SSF54826">
    <property type="entry name" value="Enolase N-terminal domain-like"/>
    <property type="match status" value="1"/>
</dbReference>
<dbReference type="Gene3D" id="3.30.390.10">
    <property type="entry name" value="Enolase-like, N-terminal domain"/>
    <property type="match status" value="1"/>
</dbReference>
<dbReference type="SUPFAM" id="SSF51604">
    <property type="entry name" value="Enolase C-terminal domain-like"/>
    <property type="match status" value="1"/>
</dbReference>
<dbReference type="InterPro" id="IPR046945">
    <property type="entry name" value="RHMD-like"/>
</dbReference>
<dbReference type="Pfam" id="PF13378">
    <property type="entry name" value="MR_MLE_C"/>
    <property type="match status" value="1"/>
</dbReference>
<dbReference type="AlphaFoldDB" id="A0A8J3EUZ9"/>